<proteinExistence type="predicted"/>
<name>R3WIA7_9ENTE</name>
<dbReference type="STRING" id="154621.RV11_GL002858"/>
<keyword evidence="3" id="KW-1185">Reference proteome</keyword>
<dbReference type="NCBIfam" id="TIGR01633">
    <property type="entry name" value="phi3626_gp14_N"/>
    <property type="match status" value="1"/>
</dbReference>
<dbReference type="PATRIC" id="fig|1158610.3.peg.3171"/>
<comment type="caution">
    <text evidence="2">The sequence shown here is derived from an EMBL/GenBank/DDBJ whole genome shotgun (WGS) entry which is preliminary data.</text>
</comment>
<dbReference type="Gene3D" id="2.40.30.200">
    <property type="match status" value="1"/>
</dbReference>
<dbReference type="EMBL" id="AJAT01000018">
    <property type="protein sequence ID" value="EOL41620.1"/>
    <property type="molecule type" value="Genomic_DNA"/>
</dbReference>
<gene>
    <name evidence="2" type="ORF">UC3_03184</name>
</gene>
<dbReference type="RefSeq" id="WP_010769816.1">
    <property type="nucleotide sequence ID" value="NZ_ASWE01000001.1"/>
</dbReference>
<evidence type="ECO:0000313" key="2">
    <source>
        <dbReference type="EMBL" id="EOL41620.1"/>
    </source>
</evidence>
<organism evidence="2 3">
    <name type="scientific">Enterococcus phoeniculicola ATCC BAA-412</name>
    <dbReference type="NCBI Taxonomy" id="1158610"/>
    <lineage>
        <taxon>Bacteria</taxon>
        <taxon>Bacillati</taxon>
        <taxon>Bacillota</taxon>
        <taxon>Bacilli</taxon>
        <taxon>Lactobacillales</taxon>
        <taxon>Enterococcaceae</taxon>
        <taxon>Enterococcus</taxon>
    </lineage>
</organism>
<sequence length="262" mass="30032">MSEWKNRMYSFVDTKNSNLLFNEWLPSSAMSYDGLFLEKEIDGYQTLAVGGREMLSVDFETESMSVGSLISKQTLPSRTITVKYKLSDNNAEQLQFKFKKLMKLLYRVEDVTIQFNDELDYFYKGRYSSAEEVAGESNSVISSFTIFCQDPRKYTKEFISSGKIQTELPFETVPTKLQVTLAYDNSIEISNGREKLSITNAQIKSGDCLEFRIKEGKLLVNGLNQTNILDLSSDFKNFTLRENDRLSCNNGKMTIYYRGVSL</sequence>
<dbReference type="Gene3D" id="2.60.120.860">
    <property type="match status" value="1"/>
</dbReference>
<dbReference type="eggNOG" id="COG4722">
    <property type="taxonomic scope" value="Bacteria"/>
</dbReference>
<evidence type="ECO:0000259" key="1">
    <source>
        <dbReference type="Pfam" id="PF22768"/>
    </source>
</evidence>
<dbReference type="AlphaFoldDB" id="R3WIA7"/>
<reference evidence="2 3" key="1">
    <citation type="submission" date="2013-02" db="EMBL/GenBank/DDBJ databases">
        <title>The Genome Sequence of Enterococcus phoeniculicola BAA-412.</title>
        <authorList>
            <consortium name="The Broad Institute Genome Sequencing Platform"/>
            <consortium name="The Broad Institute Genome Sequencing Center for Infectious Disease"/>
            <person name="Earl A.M."/>
            <person name="Gilmore M.S."/>
            <person name="Lebreton F."/>
            <person name="Walker B."/>
            <person name="Young S.K."/>
            <person name="Zeng Q."/>
            <person name="Gargeya S."/>
            <person name="Fitzgerald M."/>
            <person name="Haas B."/>
            <person name="Abouelleil A."/>
            <person name="Alvarado L."/>
            <person name="Arachchi H.M."/>
            <person name="Berlin A.M."/>
            <person name="Chapman S.B."/>
            <person name="Dewar J."/>
            <person name="Goldberg J."/>
            <person name="Griggs A."/>
            <person name="Gujja S."/>
            <person name="Hansen M."/>
            <person name="Howarth C."/>
            <person name="Imamovic A."/>
            <person name="Larimer J."/>
            <person name="McCowan C."/>
            <person name="Murphy C."/>
            <person name="Neiman D."/>
            <person name="Pearson M."/>
            <person name="Priest M."/>
            <person name="Roberts A."/>
            <person name="Saif S."/>
            <person name="Shea T."/>
            <person name="Sisk P."/>
            <person name="Sykes S."/>
            <person name="Wortman J."/>
            <person name="Nusbaum C."/>
            <person name="Birren B."/>
        </authorList>
    </citation>
    <scope>NUCLEOTIDE SEQUENCE [LARGE SCALE GENOMIC DNA]</scope>
    <source>
        <strain evidence="2 3">ATCC BAA-412</strain>
    </source>
</reference>
<protein>
    <recommendedName>
        <fullName evidence="1">Siphovirus-type tail component C-terminal domain-containing protein</fullName>
    </recommendedName>
</protein>
<dbReference type="Pfam" id="PF22768">
    <property type="entry name" value="SPP1_Dit"/>
    <property type="match status" value="1"/>
</dbReference>
<evidence type="ECO:0000313" key="3">
    <source>
        <dbReference type="Proteomes" id="UP000013785"/>
    </source>
</evidence>
<accession>R3WIA7</accession>
<dbReference type="HOGENOM" id="CLU_1085049_0_0_9"/>
<dbReference type="InterPro" id="IPR054738">
    <property type="entry name" value="Siphovirus-type_tail_C"/>
</dbReference>
<feature type="domain" description="Siphovirus-type tail component C-terminal" evidence="1">
    <location>
        <begin position="173"/>
        <end position="258"/>
    </location>
</feature>
<dbReference type="InterPro" id="IPR006520">
    <property type="entry name" value="Dit_BPSPP_N"/>
</dbReference>
<dbReference type="Proteomes" id="UP000013785">
    <property type="component" value="Unassembled WGS sequence"/>
</dbReference>